<evidence type="ECO:0000313" key="3">
    <source>
        <dbReference type="Proteomes" id="UP000748531"/>
    </source>
</evidence>
<evidence type="ECO:0000313" key="2">
    <source>
        <dbReference type="EMBL" id="KAF5397786.1"/>
    </source>
</evidence>
<feature type="region of interest" description="Disordered" evidence="1">
    <location>
        <begin position="34"/>
        <end position="63"/>
    </location>
</feature>
<gene>
    <name evidence="2" type="ORF">PHET_08571</name>
</gene>
<accession>A0A8J4T3S1</accession>
<evidence type="ECO:0000256" key="1">
    <source>
        <dbReference type="SAM" id="MobiDB-lite"/>
    </source>
</evidence>
<proteinExistence type="predicted"/>
<keyword evidence="3" id="KW-1185">Reference proteome</keyword>
<dbReference type="Proteomes" id="UP000748531">
    <property type="component" value="Unassembled WGS sequence"/>
</dbReference>
<dbReference type="OrthoDB" id="19740at2759"/>
<dbReference type="AlphaFoldDB" id="A0A8J4T3S1"/>
<protein>
    <submittedName>
        <fullName evidence="2">Uncharacterized protein</fullName>
    </submittedName>
</protein>
<name>A0A8J4T3S1_9TREM</name>
<sequence length="63" mass="7112">MSGALDVFDILDLDDAGPKKGILDRDTLLARTEKKKTKCQNAPPRRPENIPREVWGLHSTLNR</sequence>
<organism evidence="2 3">
    <name type="scientific">Paragonimus heterotremus</name>
    <dbReference type="NCBI Taxonomy" id="100268"/>
    <lineage>
        <taxon>Eukaryota</taxon>
        <taxon>Metazoa</taxon>
        <taxon>Spiralia</taxon>
        <taxon>Lophotrochozoa</taxon>
        <taxon>Platyhelminthes</taxon>
        <taxon>Trematoda</taxon>
        <taxon>Digenea</taxon>
        <taxon>Plagiorchiida</taxon>
        <taxon>Troglotremata</taxon>
        <taxon>Troglotrematidae</taxon>
        <taxon>Paragonimus</taxon>
    </lineage>
</organism>
<comment type="caution">
    <text evidence="2">The sequence shown here is derived from an EMBL/GenBank/DDBJ whole genome shotgun (WGS) entry which is preliminary data.</text>
</comment>
<reference evidence="2" key="1">
    <citation type="submission" date="2019-05" db="EMBL/GenBank/DDBJ databases">
        <title>Annotation for the trematode Paragonimus heterotremus.</title>
        <authorList>
            <person name="Choi Y.-J."/>
        </authorList>
    </citation>
    <scope>NUCLEOTIDE SEQUENCE</scope>
    <source>
        <strain evidence="2">LC</strain>
    </source>
</reference>
<dbReference type="EMBL" id="LUCH01005778">
    <property type="protein sequence ID" value="KAF5397786.1"/>
    <property type="molecule type" value="Genomic_DNA"/>
</dbReference>